<dbReference type="InterPro" id="IPR041685">
    <property type="entry name" value="AAA_GajA/Old/RecF-like"/>
</dbReference>
<dbReference type="InterPro" id="IPR051396">
    <property type="entry name" value="Bact_Antivir_Def_Nuclease"/>
</dbReference>
<comment type="caution">
    <text evidence="4">The sequence shown here is derived from an EMBL/GenBank/DDBJ whole genome shotgun (WGS) entry which is preliminary data.</text>
</comment>
<dbReference type="PIRSF" id="PIRSF034888">
    <property type="entry name" value="P-loop_UCP034888"/>
    <property type="match status" value="1"/>
</dbReference>
<keyword evidence="5" id="KW-1185">Reference proteome</keyword>
<evidence type="ECO:0000259" key="1">
    <source>
        <dbReference type="Pfam" id="PF12476"/>
    </source>
</evidence>
<dbReference type="Pfam" id="PF12476">
    <property type="entry name" value="DUF3696"/>
    <property type="match status" value="1"/>
</dbReference>
<dbReference type="SUPFAM" id="SSF52540">
    <property type="entry name" value="P-loop containing nucleoside triphosphate hydrolases"/>
    <property type="match status" value="1"/>
</dbReference>
<evidence type="ECO:0000313" key="5">
    <source>
        <dbReference type="Proteomes" id="UP000288096"/>
    </source>
</evidence>
<feature type="domain" description="ATPase AAA-type core" evidence="3">
    <location>
        <begin position="229"/>
        <end position="388"/>
    </location>
</feature>
<evidence type="ECO:0000259" key="2">
    <source>
        <dbReference type="Pfam" id="PF13175"/>
    </source>
</evidence>
<dbReference type="InterPro" id="IPR022532">
    <property type="entry name" value="DUF3696"/>
</dbReference>
<dbReference type="InterPro" id="IPR027417">
    <property type="entry name" value="P-loop_NTPase"/>
</dbReference>
<dbReference type="GO" id="GO:0005524">
    <property type="term" value="F:ATP binding"/>
    <property type="evidence" value="ECO:0007669"/>
    <property type="project" value="InterPro"/>
</dbReference>
<dbReference type="AlphaFoldDB" id="A0A401FV53"/>
<protein>
    <submittedName>
        <fullName evidence="4">DUF3696 domain-containing protein</fullName>
    </submittedName>
</protein>
<proteinExistence type="predicted"/>
<dbReference type="InterPro" id="IPR014592">
    <property type="entry name" value="P-loop_UCP034888"/>
</dbReference>
<dbReference type="PANTHER" id="PTHR43581">
    <property type="entry name" value="ATP/GTP PHOSPHATASE"/>
    <property type="match status" value="1"/>
</dbReference>
<name>A0A401FV53_9BACT</name>
<reference evidence="5" key="1">
    <citation type="submission" date="2017-11" db="EMBL/GenBank/DDBJ databases">
        <authorList>
            <person name="Watanabe M."/>
            <person name="Kojima H."/>
        </authorList>
    </citation>
    <scope>NUCLEOTIDE SEQUENCE [LARGE SCALE GENOMIC DNA]</scope>
    <source>
        <strain evidence="5">Tokyo 01</strain>
    </source>
</reference>
<feature type="domain" description="Endonuclease GajA/Old nuclease/RecF-like AAA" evidence="2">
    <location>
        <begin position="3"/>
        <end position="89"/>
    </location>
</feature>
<accession>A0A401FV53</accession>
<organism evidence="4 5">
    <name type="scientific">Desulfonema ishimotonii</name>
    <dbReference type="NCBI Taxonomy" id="45657"/>
    <lineage>
        <taxon>Bacteria</taxon>
        <taxon>Pseudomonadati</taxon>
        <taxon>Thermodesulfobacteriota</taxon>
        <taxon>Desulfobacteria</taxon>
        <taxon>Desulfobacterales</taxon>
        <taxon>Desulfococcaceae</taxon>
        <taxon>Desulfonema</taxon>
    </lineage>
</organism>
<evidence type="ECO:0000259" key="3">
    <source>
        <dbReference type="Pfam" id="PF13304"/>
    </source>
</evidence>
<dbReference type="EMBL" id="BEXT01000001">
    <property type="protein sequence ID" value="GBC60833.1"/>
    <property type="molecule type" value="Genomic_DNA"/>
</dbReference>
<dbReference type="Gene3D" id="3.40.50.300">
    <property type="entry name" value="P-loop containing nucleotide triphosphate hydrolases"/>
    <property type="match status" value="1"/>
</dbReference>
<feature type="domain" description="DUF3696" evidence="1">
    <location>
        <begin position="400"/>
        <end position="445"/>
    </location>
</feature>
<dbReference type="InterPro" id="IPR003959">
    <property type="entry name" value="ATPase_AAA_core"/>
</dbReference>
<dbReference type="Pfam" id="PF13304">
    <property type="entry name" value="AAA_21"/>
    <property type="match status" value="1"/>
</dbReference>
<sequence length="468" mass="53808">MFHELRIQNFKVWKDTGTIRMAPITLFFGTNSSGKSSIGQFLMMLRQTVDSPDRKAVFYPGGKNTAVQLGSFQEMVCQRDIKNKISFNYTWPLKNELRVRDSVSGQSFSADQVKFDARAGMQNDERRALFLENLHYQLIHKTNPSLSIGMTKRSGKKSEYKVGAEAYKLVRNQGRVWNPGAPVRFYGFPDQVVAYYQNAEFVQKLNLIHEDLFRSVYYLGPLRTKTERLYSWTGTEPEGVGYDGENTIAALLAAKNRKISLGYKKVNKPFEQVIATKLKNMGLIDAFRMQRLSEKRQEYEVNIRTKGSKDWVDLPDVGFGISQVLPVLVQCFYAPHNSIIIMEQPEIHLHPRAQAELADVMIDVIKSRENNADRNIQLIIETHSEHFLRRLQRRIAEDTISAKDISAYFAKVDRTPAKLEPLEIDIFGNIKNWPENFFGDEMDDITGQATAAMKKRIEQEKKQEETNE</sequence>
<reference evidence="5" key="2">
    <citation type="submission" date="2019-01" db="EMBL/GenBank/DDBJ databases">
        <title>Genome sequence of Desulfonema ishimotonii strain Tokyo 01.</title>
        <authorList>
            <person name="Fukui M."/>
        </authorList>
    </citation>
    <scope>NUCLEOTIDE SEQUENCE [LARGE SCALE GENOMIC DNA]</scope>
    <source>
        <strain evidence="5">Tokyo 01</strain>
    </source>
</reference>
<dbReference type="PANTHER" id="PTHR43581:SF2">
    <property type="entry name" value="EXCINUCLEASE ATPASE SUBUNIT"/>
    <property type="match status" value="1"/>
</dbReference>
<dbReference type="Proteomes" id="UP000288096">
    <property type="component" value="Unassembled WGS sequence"/>
</dbReference>
<dbReference type="Pfam" id="PF13175">
    <property type="entry name" value="AAA_15"/>
    <property type="match status" value="1"/>
</dbReference>
<dbReference type="GO" id="GO:0016887">
    <property type="term" value="F:ATP hydrolysis activity"/>
    <property type="evidence" value="ECO:0007669"/>
    <property type="project" value="InterPro"/>
</dbReference>
<dbReference type="OrthoDB" id="3322489at2"/>
<evidence type="ECO:0000313" key="4">
    <source>
        <dbReference type="EMBL" id="GBC60833.1"/>
    </source>
</evidence>
<gene>
    <name evidence="4" type="ORF">DENIS_1792</name>
</gene>